<evidence type="ECO:0008006" key="3">
    <source>
        <dbReference type="Google" id="ProtNLM"/>
    </source>
</evidence>
<dbReference type="PANTHER" id="PTHR33207">
    <property type="entry name" value="F-BOX DOMAIN CONTAINING PROTEIN-RELATED"/>
    <property type="match status" value="1"/>
</dbReference>
<protein>
    <recommendedName>
        <fullName evidence="3">DUF1618 domain-containing protein</fullName>
    </recommendedName>
</protein>
<reference evidence="1 2" key="1">
    <citation type="submission" date="2016-09" db="EMBL/GenBank/DDBJ databases">
        <title>The draft genome of Dichanthelium oligosanthes: A C3 panicoid grass species.</title>
        <authorList>
            <person name="Studer A.J."/>
            <person name="Schnable J.C."/>
            <person name="Brutnell T.P."/>
        </authorList>
    </citation>
    <scope>NUCLEOTIDE SEQUENCE [LARGE SCALE GENOMIC DNA]</scope>
    <source>
        <strain evidence="2">cv. Kellogg 1175</strain>
        <tissue evidence="1">Leaf</tissue>
    </source>
</reference>
<evidence type="ECO:0000313" key="1">
    <source>
        <dbReference type="EMBL" id="OEL30175.1"/>
    </source>
</evidence>
<gene>
    <name evidence="1" type="ORF">BAE44_0008806</name>
</gene>
<keyword evidence="2" id="KW-1185">Reference proteome</keyword>
<dbReference type="AlphaFoldDB" id="A0A1E5VYI6"/>
<dbReference type="Proteomes" id="UP000095767">
    <property type="component" value="Unassembled WGS sequence"/>
</dbReference>
<comment type="caution">
    <text evidence="1">The sequence shown here is derived from an EMBL/GenBank/DDBJ whole genome shotgun (WGS) entry which is preliminary data.</text>
</comment>
<name>A0A1E5VYI6_9POAL</name>
<organism evidence="1 2">
    <name type="scientific">Dichanthelium oligosanthes</name>
    <dbReference type="NCBI Taxonomy" id="888268"/>
    <lineage>
        <taxon>Eukaryota</taxon>
        <taxon>Viridiplantae</taxon>
        <taxon>Streptophyta</taxon>
        <taxon>Embryophyta</taxon>
        <taxon>Tracheophyta</taxon>
        <taxon>Spermatophyta</taxon>
        <taxon>Magnoliopsida</taxon>
        <taxon>Liliopsida</taxon>
        <taxon>Poales</taxon>
        <taxon>Poaceae</taxon>
        <taxon>PACMAD clade</taxon>
        <taxon>Panicoideae</taxon>
        <taxon>Panicodae</taxon>
        <taxon>Paniceae</taxon>
        <taxon>Dichantheliinae</taxon>
        <taxon>Dichanthelium</taxon>
    </lineage>
</organism>
<evidence type="ECO:0000313" key="2">
    <source>
        <dbReference type="Proteomes" id="UP000095767"/>
    </source>
</evidence>
<accession>A0A1E5VYI6</accession>
<sequence length="303" mass="34262">MVDARHFSLDFLPGGAASWSVTDSCGSLLVVMDIKGRPFPGHIVCEPLTQRYVRIPQPMDSNNISYWWGPYLLDGEANEVGGRISMSNFRVLCIFDCNRITHTAIFTAGSSWIHTNIDRIAPILEGRRAWALGRAAGCCYFYDERRSMTLVHLDGSTGEFSSSVLPATEDWSSHLWRYNCSITEGCDSKPRIIVVFDDTMKVFSRPDSTEWALEKEIQLTETTCCSLPWYRHDQEISHSHNIVTVGVGFVILSQFQDFGEVQLFFVNLETMEASQAPPAAKNMGWRVYQCKLPWPPALHSCLY</sequence>
<dbReference type="EMBL" id="LWDX02026160">
    <property type="protein sequence ID" value="OEL30175.1"/>
    <property type="molecule type" value="Genomic_DNA"/>
</dbReference>
<dbReference type="OrthoDB" id="665957at2759"/>
<proteinExistence type="predicted"/>